<dbReference type="RefSeq" id="WP_131491946.1">
    <property type="nucleotide sequence ID" value="NZ_CP078078.1"/>
</dbReference>
<dbReference type="PANTHER" id="PTHR42866:SF1">
    <property type="entry name" value="SPORE COAT POLYSACCHARIDE BIOSYNTHESIS PROTEIN SPSF"/>
    <property type="match status" value="1"/>
</dbReference>
<keyword evidence="2" id="KW-1185">Reference proteome</keyword>
<evidence type="ECO:0000313" key="1">
    <source>
        <dbReference type="EMBL" id="UPL18158.1"/>
    </source>
</evidence>
<dbReference type="PANTHER" id="PTHR42866">
    <property type="entry name" value="3-DEOXY-MANNO-OCTULOSONATE CYTIDYLYLTRANSFERASE"/>
    <property type="match status" value="1"/>
</dbReference>
<name>A0ABY4J3F5_9MICO</name>
<organism evidence="1 2">
    <name type="scientific">Microbacterium aurugineum</name>
    <dbReference type="NCBI Taxonomy" id="2851642"/>
    <lineage>
        <taxon>Bacteria</taxon>
        <taxon>Bacillati</taxon>
        <taxon>Actinomycetota</taxon>
        <taxon>Actinomycetes</taxon>
        <taxon>Micrococcales</taxon>
        <taxon>Microbacteriaceae</taxon>
        <taxon>Microbacterium</taxon>
    </lineage>
</organism>
<protein>
    <submittedName>
        <fullName evidence="1">Glycosyltransferase family protein</fullName>
    </submittedName>
</protein>
<proteinExistence type="predicted"/>
<sequence length="237" mass="26341">MVLAILQARTSSARLPGKVLSPILGVPLILRALERIARSQRIDAIVLATSTDRSDDLLAETVADAGYRVHRGPLDDVLTRFIQVISGEDDSEAIVRLTGDNALCDPSVIDDVIDAHERSGADYTANTLERSYPRGLDVEVIRAAALREADRISNAPDEREHVTLGIYRRPDVFALHSVTQPQNRSDLRWTVDYPADLEFARGIYERLYDQQPAFGQAEVLALLEENPELVRRESDQG</sequence>
<dbReference type="Proteomes" id="UP000830631">
    <property type="component" value="Chromosome"/>
</dbReference>
<evidence type="ECO:0000313" key="2">
    <source>
        <dbReference type="Proteomes" id="UP000830631"/>
    </source>
</evidence>
<dbReference type="Gene3D" id="3.90.550.10">
    <property type="entry name" value="Spore Coat Polysaccharide Biosynthesis Protein SpsA, Chain A"/>
    <property type="match status" value="1"/>
</dbReference>
<dbReference type="InterPro" id="IPR003329">
    <property type="entry name" value="Cytidylyl_trans"/>
</dbReference>
<reference evidence="1 2" key="1">
    <citation type="submission" date="2021-06" db="EMBL/GenBank/DDBJ databases">
        <title>Genome-based taxonomic framework of Microbacterium strains isolated from marine environment, the description of four new species and reclassification of four preexisting species.</title>
        <authorList>
            <person name="Lee S.D."/>
            <person name="Kim S.-M."/>
            <person name="Byeon Y.-S."/>
            <person name="Yang H.L."/>
            <person name="Kim I.S."/>
        </authorList>
    </citation>
    <scope>NUCLEOTIDE SEQUENCE [LARGE SCALE GENOMIC DNA]</scope>
    <source>
        <strain evidence="1 2">KSW4-10</strain>
    </source>
</reference>
<accession>A0ABY4J3F5</accession>
<dbReference type="Pfam" id="PF02348">
    <property type="entry name" value="CTP_transf_3"/>
    <property type="match status" value="1"/>
</dbReference>
<dbReference type="CDD" id="cd02518">
    <property type="entry name" value="GT2_SpsF"/>
    <property type="match status" value="1"/>
</dbReference>
<gene>
    <name evidence="1" type="ORF">KV397_10525</name>
</gene>
<dbReference type="EMBL" id="CP078078">
    <property type="protein sequence ID" value="UPL18158.1"/>
    <property type="molecule type" value="Genomic_DNA"/>
</dbReference>
<dbReference type="InterPro" id="IPR029044">
    <property type="entry name" value="Nucleotide-diphossugar_trans"/>
</dbReference>
<dbReference type="SUPFAM" id="SSF53448">
    <property type="entry name" value="Nucleotide-diphospho-sugar transferases"/>
    <property type="match status" value="1"/>
</dbReference>